<organism evidence="2 3">
    <name type="scientific">Bradyrhizobium jicamae</name>
    <dbReference type="NCBI Taxonomy" id="280332"/>
    <lineage>
        <taxon>Bacteria</taxon>
        <taxon>Pseudomonadati</taxon>
        <taxon>Pseudomonadota</taxon>
        <taxon>Alphaproteobacteria</taxon>
        <taxon>Hyphomicrobiales</taxon>
        <taxon>Nitrobacteraceae</taxon>
        <taxon>Bradyrhizobium</taxon>
    </lineage>
</organism>
<protein>
    <recommendedName>
        <fullName evidence="1">Chromosomal replication initiator DnaA C-terminal domain-containing protein</fullName>
    </recommendedName>
</protein>
<keyword evidence="3" id="KW-1185">Reference proteome</keyword>
<dbReference type="STRING" id="280332.CQ12_38165"/>
<dbReference type="CDD" id="cd06571">
    <property type="entry name" value="Bac_DnaA_C"/>
    <property type="match status" value="1"/>
</dbReference>
<dbReference type="AlphaFoldDB" id="A0A0R3KPT8"/>
<dbReference type="PROSITE" id="PS01008">
    <property type="entry name" value="DNAA"/>
    <property type="match status" value="1"/>
</dbReference>
<accession>A0A0R3KPT8</accession>
<evidence type="ECO:0000313" key="3">
    <source>
        <dbReference type="Proteomes" id="UP000050863"/>
    </source>
</evidence>
<sequence length="60" mass="6838">MYLAKKITSRSLPDIGRRFGGRDHATVLHAVRKIEAKAEKDPVLSAEIERIKENIPEIRI</sequence>
<dbReference type="Gene3D" id="1.10.1750.10">
    <property type="match status" value="1"/>
</dbReference>
<comment type="caution">
    <text evidence="2">The sequence shown here is derived from an EMBL/GenBank/DDBJ whole genome shotgun (WGS) entry which is preliminary data.</text>
</comment>
<dbReference type="GO" id="GO:0003688">
    <property type="term" value="F:DNA replication origin binding"/>
    <property type="evidence" value="ECO:0007669"/>
    <property type="project" value="InterPro"/>
</dbReference>
<dbReference type="Pfam" id="PF08299">
    <property type="entry name" value="Bac_DnaA_C"/>
    <property type="match status" value="1"/>
</dbReference>
<proteinExistence type="predicted"/>
<name>A0A0R3KPT8_9BRAD</name>
<dbReference type="GO" id="GO:0005524">
    <property type="term" value="F:ATP binding"/>
    <property type="evidence" value="ECO:0007669"/>
    <property type="project" value="InterPro"/>
</dbReference>
<dbReference type="EMBL" id="LLXZ01000214">
    <property type="protein sequence ID" value="KRQ94962.1"/>
    <property type="molecule type" value="Genomic_DNA"/>
</dbReference>
<evidence type="ECO:0000313" key="2">
    <source>
        <dbReference type="EMBL" id="KRQ94962.1"/>
    </source>
</evidence>
<dbReference type="Proteomes" id="UP000050863">
    <property type="component" value="Unassembled WGS sequence"/>
</dbReference>
<dbReference type="SMART" id="SM00760">
    <property type="entry name" value="Bac_DnaA_C"/>
    <property type="match status" value="1"/>
</dbReference>
<dbReference type="GO" id="GO:0006270">
    <property type="term" value="P:DNA replication initiation"/>
    <property type="evidence" value="ECO:0007669"/>
    <property type="project" value="InterPro"/>
</dbReference>
<gene>
    <name evidence="2" type="ORF">CQ12_38165</name>
</gene>
<dbReference type="SUPFAM" id="SSF48295">
    <property type="entry name" value="TrpR-like"/>
    <property type="match status" value="1"/>
</dbReference>
<feature type="domain" description="Chromosomal replication initiator DnaA C-terminal" evidence="1">
    <location>
        <begin position="1"/>
        <end position="34"/>
    </location>
</feature>
<reference evidence="2 3" key="1">
    <citation type="submission" date="2014-03" db="EMBL/GenBank/DDBJ databases">
        <title>Bradyrhizobium valentinum sp. nov., isolated from effective nodules of Lupinus mariae-josephae, a lupine endemic of basic-lime soils in Eastern Spain.</title>
        <authorList>
            <person name="Duran D."/>
            <person name="Rey L."/>
            <person name="Navarro A."/>
            <person name="Busquets A."/>
            <person name="Imperial J."/>
            <person name="Ruiz-Argueso T."/>
        </authorList>
    </citation>
    <scope>NUCLEOTIDE SEQUENCE [LARGE SCALE GENOMIC DNA]</scope>
    <source>
        <strain evidence="2 3">PAC68</strain>
    </source>
</reference>
<dbReference type="InterPro" id="IPR010921">
    <property type="entry name" value="Trp_repressor/repl_initiator"/>
</dbReference>
<evidence type="ECO:0000259" key="1">
    <source>
        <dbReference type="SMART" id="SM00760"/>
    </source>
</evidence>
<dbReference type="InterPro" id="IPR018312">
    <property type="entry name" value="Chromosome_initiator_DnaA_CS"/>
</dbReference>
<dbReference type="InterPro" id="IPR013159">
    <property type="entry name" value="DnaA_C"/>
</dbReference>
<dbReference type="GO" id="GO:0006275">
    <property type="term" value="P:regulation of DNA replication"/>
    <property type="evidence" value="ECO:0007669"/>
    <property type="project" value="InterPro"/>
</dbReference>